<keyword evidence="2" id="KW-1185">Reference proteome</keyword>
<dbReference type="EMBL" id="JAPDRQ010000260">
    <property type="protein sequence ID" value="KAJ9651393.1"/>
    <property type="molecule type" value="Genomic_DNA"/>
</dbReference>
<evidence type="ECO:0000313" key="1">
    <source>
        <dbReference type="EMBL" id="KAJ9651393.1"/>
    </source>
</evidence>
<comment type="caution">
    <text evidence="1">The sequence shown here is derived from an EMBL/GenBank/DDBJ whole genome shotgun (WGS) entry which is preliminary data.</text>
</comment>
<name>A0ACC2ZV00_9EURO</name>
<evidence type="ECO:0000313" key="2">
    <source>
        <dbReference type="Proteomes" id="UP001172386"/>
    </source>
</evidence>
<accession>A0ACC2ZV00</accession>
<organism evidence="1 2">
    <name type="scientific">Neophaeococcomyces mojaviensis</name>
    <dbReference type="NCBI Taxonomy" id="3383035"/>
    <lineage>
        <taxon>Eukaryota</taxon>
        <taxon>Fungi</taxon>
        <taxon>Dikarya</taxon>
        <taxon>Ascomycota</taxon>
        <taxon>Pezizomycotina</taxon>
        <taxon>Eurotiomycetes</taxon>
        <taxon>Chaetothyriomycetidae</taxon>
        <taxon>Chaetothyriales</taxon>
        <taxon>Chaetothyriales incertae sedis</taxon>
        <taxon>Neophaeococcomyces</taxon>
    </lineage>
</organism>
<proteinExistence type="predicted"/>
<sequence length="424" mass="48340">MAWNSPRKRKASELENLSQQTPGRRRAKQSRQKTEQDAVEEPPGPYTVLCPADAEDPHQKGAFVSHTKLAANFETSYAVQPDTWGKIKRYRNVKLQDTTFTQGDIVYVCRHTPPPEPLPDGLTDREYLEFDKRNYWVAKIVEARATNNREVWLLVAWLYWPDEIPQDVPNIKALRQWYGRAELIMSNALDFVDATTISSKAEDVAYYDEWDNNKVGQPEARYWRQAFDAAAYVKDQKAKNLLSGLRSFCKCGRPHSPDTKMFRCSNSACRNWNHKECLLDAIRKMAWTSYQDGKMDEFAEQNTPDVTKSLANRLLSPVKAVGQLVTSGVEEVFQEGVKAVQHDTTTELHTPARANATNANGPTQLTLKKQGRPKKSEAQWQSKLRISIILKEDKPLVAQIEEKVGKHRKWEVGVNCLCCGKTLD</sequence>
<reference evidence="1" key="1">
    <citation type="submission" date="2022-10" db="EMBL/GenBank/DDBJ databases">
        <title>Culturing micro-colonial fungi from biological soil crusts in the Mojave desert and describing Neophaeococcomyces mojavensis, and introducing the new genera and species Taxawa tesnikishii.</title>
        <authorList>
            <person name="Kurbessoian T."/>
            <person name="Stajich J.E."/>
        </authorList>
    </citation>
    <scope>NUCLEOTIDE SEQUENCE</scope>
    <source>
        <strain evidence="1">JES_112</strain>
    </source>
</reference>
<protein>
    <submittedName>
        <fullName evidence="1">Uncharacterized protein</fullName>
    </submittedName>
</protein>
<gene>
    <name evidence="1" type="ORF">H2198_009337</name>
</gene>
<dbReference type="Proteomes" id="UP001172386">
    <property type="component" value="Unassembled WGS sequence"/>
</dbReference>